<evidence type="ECO:0000313" key="3">
    <source>
        <dbReference type="Proteomes" id="UP000823775"/>
    </source>
</evidence>
<sequence length="115" mass="13140">MQVVNMQRETYRHDDYYPEYEEEADFADTGYGGRDQGNWGNRGPPLNDSRDGKIKAILSQLLIKLESTELGVNKMRSEDDRCIAVEPRSGRTTLEQQTLGTRFDAEENNPSPARE</sequence>
<keyword evidence="3" id="KW-1185">Reference proteome</keyword>
<comment type="caution">
    <text evidence="2">The sequence shown here is derived from an EMBL/GenBank/DDBJ whole genome shotgun (WGS) entry which is preliminary data.</text>
</comment>
<accession>A0ABS8VCG3</accession>
<feature type="compositionally biased region" description="Polar residues" evidence="1">
    <location>
        <begin position="90"/>
        <end position="100"/>
    </location>
</feature>
<feature type="region of interest" description="Disordered" evidence="1">
    <location>
        <begin position="27"/>
        <end position="51"/>
    </location>
</feature>
<reference evidence="2 3" key="1">
    <citation type="journal article" date="2021" name="BMC Genomics">
        <title>Datura genome reveals duplications of psychoactive alkaloid biosynthetic genes and high mutation rate following tissue culture.</title>
        <authorList>
            <person name="Rajewski A."/>
            <person name="Carter-House D."/>
            <person name="Stajich J."/>
            <person name="Litt A."/>
        </authorList>
    </citation>
    <scope>NUCLEOTIDE SEQUENCE [LARGE SCALE GENOMIC DNA]</scope>
    <source>
        <strain evidence="2">AR-01</strain>
    </source>
</reference>
<dbReference type="Proteomes" id="UP000823775">
    <property type="component" value="Unassembled WGS sequence"/>
</dbReference>
<protein>
    <submittedName>
        <fullName evidence="2">Uncharacterized protein</fullName>
    </submittedName>
</protein>
<evidence type="ECO:0000256" key="1">
    <source>
        <dbReference type="SAM" id="MobiDB-lite"/>
    </source>
</evidence>
<proteinExistence type="predicted"/>
<evidence type="ECO:0000313" key="2">
    <source>
        <dbReference type="EMBL" id="MCD9643635.1"/>
    </source>
</evidence>
<organism evidence="2 3">
    <name type="scientific">Datura stramonium</name>
    <name type="common">Jimsonweed</name>
    <name type="synonym">Common thornapple</name>
    <dbReference type="NCBI Taxonomy" id="4076"/>
    <lineage>
        <taxon>Eukaryota</taxon>
        <taxon>Viridiplantae</taxon>
        <taxon>Streptophyta</taxon>
        <taxon>Embryophyta</taxon>
        <taxon>Tracheophyta</taxon>
        <taxon>Spermatophyta</taxon>
        <taxon>Magnoliopsida</taxon>
        <taxon>eudicotyledons</taxon>
        <taxon>Gunneridae</taxon>
        <taxon>Pentapetalae</taxon>
        <taxon>asterids</taxon>
        <taxon>lamiids</taxon>
        <taxon>Solanales</taxon>
        <taxon>Solanaceae</taxon>
        <taxon>Solanoideae</taxon>
        <taxon>Datureae</taxon>
        <taxon>Datura</taxon>
    </lineage>
</organism>
<feature type="region of interest" description="Disordered" evidence="1">
    <location>
        <begin position="86"/>
        <end position="115"/>
    </location>
</feature>
<gene>
    <name evidence="2" type="ORF">HAX54_031253</name>
</gene>
<dbReference type="EMBL" id="JACEIK010003945">
    <property type="protein sequence ID" value="MCD9643635.1"/>
    <property type="molecule type" value="Genomic_DNA"/>
</dbReference>
<name>A0ABS8VCG3_DATST</name>